<dbReference type="SUPFAM" id="SSF53756">
    <property type="entry name" value="UDP-Glycosyltransferase/glycogen phosphorylase"/>
    <property type="match status" value="1"/>
</dbReference>
<evidence type="ECO:0000313" key="4">
    <source>
        <dbReference type="Proteomes" id="UP000625316"/>
    </source>
</evidence>
<dbReference type="PANTHER" id="PTHR12526:SF630">
    <property type="entry name" value="GLYCOSYLTRANSFERASE"/>
    <property type="match status" value="1"/>
</dbReference>
<evidence type="ECO:0000313" key="3">
    <source>
        <dbReference type="EMBL" id="MBE9028700.1"/>
    </source>
</evidence>
<dbReference type="Proteomes" id="UP000625316">
    <property type="component" value="Unassembled WGS sequence"/>
</dbReference>
<accession>A0A928Z2T9</accession>
<evidence type="ECO:0000259" key="2">
    <source>
        <dbReference type="Pfam" id="PF13439"/>
    </source>
</evidence>
<name>A0A928Z2T9_9CYAN</name>
<dbReference type="PANTHER" id="PTHR12526">
    <property type="entry name" value="GLYCOSYLTRANSFERASE"/>
    <property type="match status" value="1"/>
</dbReference>
<dbReference type="Gene3D" id="3.40.50.2000">
    <property type="entry name" value="Glycogen Phosphorylase B"/>
    <property type="match status" value="2"/>
</dbReference>
<dbReference type="InterPro" id="IPR028098">
    <property type="entry name" value="Glyco_trans_4-like_N"/>
</dbReference>
<dbReference type="AlphaFoldDB" id="A0A928Z2T9"/>
<dbReference type="InterPro" id="IPR001296">
    <property type="entry name" value="Glyco_trans_1"/>
</dbReference>
<organism evidence="3 4">
    <name type="scientific">Romeriopsis navalis LEGE 11480</name>
    <dbReference type="NCBI Taxonomy" id="2777977"/>
    <lineage>
        <taxon>Bacteria</taxon>
        <taxon>Bacillati</taxon>
        <taxon>Cyanobacteriota</taxon>
        <taxon>Cyanophyceae</taxon>
        <taxon>Leptolyngbyales</taxon>
        <taxon>Leptolyngbyaceae</taxon>
        <taxon>Romeriopsis</taxon>
        <taxon>Romeriopsis navalis</taxon>
    </lineage>
</organism>
<feature type="domain" description="Glycosyltransferase subfamily 4-like N-terminal" evidence="2">
    <location>
        <begin position="13"/>
        <end position="176"/>
    </location>
</feature>
<dbReference type="EMBL" id="JADEXQ010000006">
    <property type="protein sequence ID" value="MBE9028700.1"/>
    <property type="molecule type" value="Genomic_DNA"/>
</dbReference>
<keyword evidence="4" id="KW-1185">Reference proteome</keyword>
<protein>
    <submittedName>
        <fullName evidence="3">Glycosyltransferase</fullName>
    </submittedName>
</protein>
<sequence>MKIAFLITGLSTGGAEIMLYKLLSKLDRQRFSPVVISLMGHDQWSAPIQALDVPIYTLDMAPGAVPTPGIIWKLLQTIRKLKPDVIQGWMFHGNLAAQFVSLISPRKLPVLLNIQNTVYSFDLEKKLTSKVIKLSAALSKLASKHIYVSAVARTQHEAIGYPIEQGCVIPNAADTNLFIPSQEARSSVRAELNLPDDTFLIGLICRYHPMKDHANFVQAAAILAKSYPDAHFVLIGDGVDQANAELTAVIQSVGMQQKMHLLGERRDIPRLTAALDIASSSSAYGEASPMILGEAMSAGVPCVVTDVGDSAAMVGNAGRVVPPSNAAALAQGWQELIELGPDGRAQLGKVARDRVLEHFSLDAIVTQYEGVYESVLATS</sequence>
<gene>
    <name evidence="3" type="ORF">IQ266_02870</name>
</gene>
<reference evidence="3" key="1">
    <citation type="submission" date="2020-10" db="EMBL/GenBank/DDBJ databases">
        <authorList>
            <person name="Castelo-Branco R."/>
            <person name="Eusebio N."/>
            <person name="Adriana R."/>
            <person name="Vieira A."/>
            <person name="Brugerolle De Fraissinette N."/>
            <person name="Rezende De Castro R."/>
            <person name="Schneider M.P."/>
            <person name="Vasconcelos V."/>
            <person name="Leao P.N."/>
        </authorList>
    </citation>
    <scope>NUCLEOTIDE SEQUENCE</scope>
    <source>
        <strain evidence="3">LEGE 11480</strain>
    </source>
</reference>
<dbReference type="RefSeq" id="WP_264323523.1">
    <property type="nucleotide sequence ID" value="NZ_JADEXQ010000006.1"/>
</dbReference>
<dbReference type="Pfam" id="PF00534">
    <property type="entry name" value="Glycos_transf_1"/>
    <property type="match status" value="1"/>
</dbReference>
<dbReference type="Pfam" id="PF13439">
    <property type="entry name" value="Glyco_transf_4"/>
    <property type="match status" value="1"/>
</dbReference>
<feature type="domain" description="Glycosyl transferase family 1" evidence="1">
    <location>
        <begin position="188"/>
        <end position="353"/>
    </location>
</feature>
<comment type="caution">
    <text evidence="3">The sequence shown here is derived from an EMBL/GenBank/DDBJ whole genome shotgun (WGS) entry which is preliminary data.</text>
</comment>
<evidence type="ECO:0000259" key="1">
    <source>
        <dbReference type="Pfam" id="PF00534"/>
    </source>
</evidence>
<proteinExistence type="predicted"/>